<evidence type="ECO:0000313" key="3">
    <source>
        <dbReference type="Proteomes" id="UP001165079"/>
    </source>
</evidence>
<sequence length="59" mass="6291">MFATPKRPRKSGGASARFLAPGSATPSEEQLSYDPAAFRAKLAASRKRGKRVEDDAPDA</sequence>
<gene>
    <name evidence="2" type="ORF">Afil01_61630</name>
</gene>
<dbReference type="AlphaFoldDB" id="A0A9W6SV74"/>
<keyword evidence="3" id="KW-1185">Reference proteome</keyword>
<dbReference type="RefSeq" id="WP_285666809.1">
    <property type="nucleotide sequence ID" value="NZ_BSTX01000005.1"/>
</dbReference>
<dbReference type="Proteomes" id="UP001165079">
    <property type="component" value="Unassembled WGS sequence"/>
</dbReference>
<feature type="region of interest" description="Disordered" evidence="1">
    <location>
        <begin position="1"/>
        <end position="32"/>
    </location>
</feature>
<proteinExistence type="predicted"/>
<reference evidence="2" key="1">
    <citation type="submission" date="2023-03" db="EMBL/GenBank/DDBJ databases">
        <title>Actinorhabdospora filicis NBRC 111898.</title>
        <authorList>
            <person name="Ichikawa N."/>
            <person name="Sato H."/>
            <person name="Tonouchi N."/>
        </authorList>
    </citation>
    <scope>NUCLEOTIDE SEQUENCE</scope>
    <source>
        <strain evidence="2">NBRC 111898</strain>
    </source>
</reference>
<evidence type="ECO:0000313" key="2">
    <source>
        <dbReference type="EMBL" id="GLZ81356.1"/>
    </source>
</evidence>
<dbReference type="EMBL" id="BSTX01000005">
    <property type="protein sequence ID" value="GLZ81356.1"/>
    <property type="molecule type" value="Genomic_DNA"/>
</dbReference>
<accession>A0A9W6SV74</accession>
<organism evidence="2 3">
    <name type="scientific">Actinorhabdospora filicis</name>
    <dbReference type="NCBI Taxonomy" id="1785913"/>
    <lineage>
        <taxon>Bacteria</taxon>
        <taxon>Bacillati</taxon>
        <taxon>Actinomycetota</taxon>
        <taxon>Actinomycetes</taxon>
        <taxon>Micromonosporales</taxon>
        <taxon>Micromonosporaceae</taxon>
        <taxon>Actinorhabdospora</taxon>
    </lineage>
</organism>
<name>A0A9W6SV74_9ACTN</name>
<protein>
    <submittedName>
        <fullName evidence="2">Uncharacterized protein</fullName>
    </submittedName>
</protein>
<comment type="caution">
    <text evidence="2">The sequence shown here is derived from an EMBL/GenBank/DDBJ whole genome shotgun (WGS) entry which is preliminary data.</text>
</comment>
<feature type="compositionally biased region" description="Basic residues" evidence="1">
    <location>
        <begin position="1"/>
        <end position="10"/>
    </location>
</feature>
<evidence type="ECO:0000256" key="1">
    <source>
        <dbReference type="SAM" id="MobiDB-lite"/>
    </source>
</evidence>